<protein>
    <submittedName>
        <fullName evidence="1">S-adenosyl-L-methionine-dependent methyltransferase</fullName>
    </submittedName>
</protein>
<sequence length="599" mass="68959">MPFRISAAKLVSRRPRPWRRQDAGSSSKWTRKAALGCTAQDRVILIMGGRLFSTSSVRTEAFKEEPPRVTTKPPTKEAQEEGPKDGKQSLRPSVPSKSSSSALRATSKFKDQRGASLTVPVKEKIADTVELVKPDKKKHPLHDYSVRPTTYVHLAEENDYAIFKKYPTITSSRIAQLTTAKDPQRPKRVSMLTRDFIDDSLYNPQYGYFARQAMIYSPEKPFEYSKINSPDDFVNEWSSSYKRYDKVLEKKPEDPDSIPQLWHTPTELFQPFYGQAIARYLLLNYLVSLYPYHDLVIYEVGGGNGTLMLNILDYIRETHPDVYQRTRYNIIEISGALAEKQANHLRTKVESQGFGDKVRIYNKSIFDWKIDVPEPCFFIALEVFDNFAHDAIRYNHIDDTPYQGYVVVNDTGDFEEHYSPELDYWADRFMKLRKEVLPDLDLTKVRGHPLSTLPILRRMKTMINPLAHDLTPPEYIPTRYIQFLDILNKKFPEHRLLASDFTYLPNSIKGYNSPVVQVMLKKQMITVETYMVLQGYFDILFPTDFELAAALYAKICGRVATVATHSSFLEQWADLEATTTKDGENPMVSFYQNAAFLCT</sequence>
<reference evidence="2" key="1">
    <citation type="journal article" date="2024" name="Front. Bioeng. Biotechnol.">
        <title>Genome-scale model development and genomic sequencing of the oleaginous clade Lipomyces.</title>
        <authorList>
            <person name="Czajka J.J."/>
            <person name="Han Y."/>
            <person name="Kim J."/>
            <person name="Mondo S.J."/>
            <person name="Hofstad B.A."/>
            <person name="Robles A."/>
            <person name="Haridas S."/>
            <person name="Riley R."/>
            <person name="LaButti K."/>
            <person name="Pangilinan J."/>
            <person name="Andreopoulos W."/>
            <person name="Lipzen A."/>
            <person name="Yan J."/>
            <person name="Wang M."/>
            <person name="Ng V."/>
            <person name="Grigoriev I.V."/>
            <person name="Spatafora J.W."/>
            <person name="Magnuson J.K."/>
            <person name="Baker S.E."/>
            <person name="Pomraning K.R."/>
        </authorList>
    </citation>
    <scope>NUCLEOTIDE SEQUENCE [LARGE SCALE GENOMIC DNA]</scope>
    <source>
        <strain evidence="2">CBS 7786</strain>
    </source>
</reference>
<dbReference type="Proteomes" id="UP001433508">
    <property type="component" value="Unassembled WGS sequence"/>
</dbReference>
<gene>
    <name evidence="1" type="ORF">V1525DRAFT_408399</name>
</gene>
<name>A0ACC3SXG6_LIPKO</name>
<keyword evidence="2" id="KW-1185">Reference proteome</keyword>
<dbReference type="EMBL" id="MU971399">
    <property type="protein sequence ID" value="KAK9235985.1"/>
    <property type="molecule type" value="Genomic_DNA"/>
</dbReference>
<keyword evidence="1" id="KW-0808">Transferase</keyword>
<proteinExistence type="predicted"/>
<evidence type="ECO:0000313" key="2">
    <source>
        <dbReference type="Proteomes" id="UP001433508"/>
    </source>
</evidence>
<evidence type="ECO:0000313" key="1">
    <source>
        <dbReference type="EMBL" id="KAK9235985.1"/>
    </source>
</evidence>
<comment type="caution">
    <text evidence="1">The sequence shown here is derived from an EMBL/GenBank/DDBJ whole genome shotgun (WGS) entry which is preliminary data.</text>
</comment>
<keyword evidence="1" id="KW-0489">Methyltransferase</keyword>
<organism evidence="1 2">
    <name type="scientific">Lipomyces kononenkoae</name>
    <name type="common">Yeast</name>
    <dbReference type="NCBI Taxonomy" id="34357"/>
    <lineage>
        <taxon>Eukaryota</taxon>
        <taxon>Fungi</taxon>
        <taxon>Dikarya</taxon>
        <taxon>Ascomycota</taxon>
        <taxon>Saccharomycotina</taxon>
        <taxon>Lipomycetes</taxon>
        <taxon>Lipomycetales</taxon>
        <taxon>Lipomycetaceae</taxon>
        <taxon>Lipomyces</taxon>
    </lineage>
</organism>
<accession>A0ACC3SXG6</accession>